<dbReference type="Gene3D" id="2.30.30.370">
    <property type="entry name" value="FAH"/>
    <property type="match status" value="1"/>
</dbReference>
<dbReference type="PANTHER" id="PTHR11820:SF7">
    <property type="entry name" value="ACYLPYRUVASE FAHD1, MITOCHONDRIAL"/>
    <property type="match status" value="1"/>
</dbReference>
<keyword evidence="1" id="KW-0479">Metal-binding</keyword>
<dbReference type="PANTHER" id="PTHR11820">
    <property type="entry name" value="ACYLPYRUVASE"/>
    <property type="match status" value="1"/>
</dbReference>
<dbReference type="GO" id="GO:0046872">
    <property type="term" value="F:metal ion binding"/>
    <property type="evidence" value="ECO:0007669"/>
    <property type="project" value="UniProtKB-KW"/>
</dbReference>
<dbReference type="GO" id="GO:0019752">
    <property type="term" value="P:carboxylic acid metabolic process"/>
    <property type="evidence" value="ECO:0007669"/>
    <property type="project" value="UniProtKB-ARBA"/>
</dbReference>
<dbReference type="SUPFAM" id="SSF56529">
    <property type="entry name" value="FAH"/>
    <property type="match status" value="1"/>
</dbReference>
<comment type="caution">
    <text evidence="4">The sequence shown here is derived from an EMBL/GenBank/DDBJ whole genome shotgun (WGS) entry which is preliminary data.</text>
</comment>
<dbReference type="GO" id="GO:0016787">
    <property type="term" value="F:hydrolase activity"/>
    <property type="evidence" value="ECO:0007669"/>
    <property type="project" value="UniProtKB-KW"/>
</dbReference>
<keyword evidence="5" id="KW-1185">Reference proteome</keyword>
<reference evidence="4 5" key="1">
    <citation type="journal article" date="2019" name="Int. J. Syst. Evol. Microbiol.">
        <title>The Global Catalogue of Microorganisms (GCM) 10K type strain sequencing project: providing services to taxonomists for standard genome sequencing and annotation.</title>
        <authorList>
            <consortium name="The Broad Institute Genomics Platform"/>
            <consortium name="The Broad Institute Genome Sequencing Center for Infectious Disease"/>
            <person name="Wu L."/>
            <person name="Ma J."/>
        </authorList>
    </citation>
    <scope>NUCLEOTIDE SEQUENCE [LARGE SCALE GENOMIC DNA]</scope>
    <source>
        <strain evidence="4 5">CGMCC 1.12543</strain>
    </source>
</reference>
<sequence>MRLARFRDADGTVHRGELSDDDSELTADGETYDAASVEFLPPSDPSKIVCVGLNYADHAEEQDADLPDRPMLFLKGPNTVAAHEETVTLPSGKERIDHEAEFAVVMGERAKGVSADEAMEYVEGYTCLNDLSNRDDQNIEQNWVRGKAFDQAAPFGPVVATPDEVPEDARVSLRVNGETRQDSSRDQFIFSVEELVEEITTYVTLEPGDVISTGTPAGVAPLEDGDTVEVEVEGIGTLRNDVRIP</sequence>
<dbReference type="GO" id="GO:0016853">
    <property type="term" value="F:isomerase activity"/>
    <property type="evidence" value="ECO:0007669"/>
    <property type="project" value="UniProtKB-ARBA"/>
</dbReference>
<feature type="domain" description="Fumarylacetoacetase-like C-terminal" evidence="3">
    <location>
        <begin position="47"/>
        <end position="243"/>
    </location>
</feature>
<proteinExistence type="predicted"/>
<dbReference type="InterPro" id="IPR036663">
    <property type="entry name" value="Fumarylacetoacetase_C_sf"/>
</dbReference>
<protein>
    <submittedName>
        <fullName evidence="4">Fumarylacetoacetate hydrolase family protein</fullName>
    </submittedName>
</protein>
<name>A0ABD5RT04_9EURY</name>
<dbReference type="AlphaFoldDB" id="A0ABD5RT04"/>
<dbReference type="FunFam" id="3.90.850.10:FF:000002">
    <property type="entry name" value="2-hydroxyhepta-2,4-diene-1,7-dioate isomerase"/>
    <property type="match status" value="1"/>
</dbReference>
<evidence type="ECO:0000313" key="5">
    <source>
        <dbReference type="Proteomes" id="UP001596099"/>
    </source>
</evidence>
<feature type="region of interest" description="Disordered" evidence="2">
    <location>
        <begin position="1"/>
        <end position="26"/>
    </location>
</feature>
<evidence type="ECO:0000256" key="2">
    <source>
        <dbReference type="SAM" id="MobiDB-lite"/>
    </source>
</evidence>
<evidence type="ECO:0000259" key="3">
    <source>
        <dbReference type="Pfam" id="PF01557"/>
    </source>
</evidence>
<gene>
    <name evidence="4" type="ORF">ACFPYI_18320</name>
</gene>
<dbReference type="Pfam" id="PF01557">
    <property type="entry name" value="FAA_hydrolase"/>
    <property type="match status" value="1"/>
</dbReference>
<dbReference type="EMBL" id="JBHSQH010000001">
    <property type="protein sequence ID" value="MFC5973290.1"/>
    <property type="molecule type" value="Genomic_DNA"/>
</dbReference>
<dbReference type="Proteomes" id="UP001596099">
    <property type="component" value="Unassembled WGS sequence"/>
</dbReference>
<dbReference type="Gene3D" id="3.90.850.10">
    <property type="entry name" value="Fumarylacetoacetase-like, C-terminal domain"/>
    <property type="match status" value="1"/>
</dbReference>
<evidence type="ECO:0000313" key="4">
    <source>
        <dbReference type="EMBL" id="MFC5973290.1"/>
    </source>
</evidence>
<dbReference type="InterPro" id="IPR011234">
    <property type="entry name" value="Fumarylacetoacetase-like_C"/>
</dbReference>
<organism evidence="4 5">
    <name type="scientific">Halomarina salina</name>
    <dbReference type="NCBI Taxonomy" id="1872699"/>
    <lineage>
        <taxon>Archaea</taxon>
        <taxon>Methanobacteriati</taxon>
        <taxon>Methanobacteriota</taxon>
        <taxon>Stenosarchaea group</taxon>
        <taxon>Halobacteria</taxon>
        <taxon>Halobacteriales</taxon>
        <taxon>Natronomonadaceae</taxon>
        <taxon>Halomarina</taxon>
    </lineage>
</organism>
<dbReference type="RefSeq" id="WP_247417661.1">
    <property type="nucleotide sequence ID" value="NZ_JALLGW010000001.1"/>
</dbReference>
<feature type="compositionally biased region" description="Basic and acidic residues" evidence="2">
    <location>
        <begin position="1"/>
        <end position="18"/>
    </location>
</feature>
<keyword evidence="4" id="KW-0378">Hydrolase</keyword>
<evidence type="ECO:0000256" key="1">
    <source>
        <dbReference type="ARBA" id="ARBA00022723"/>
    </source>
</evidence>
<accession>A0ABD5RT04</accession>